<proteinExistence type="predicted"/>
<protein>
    <recommendedName>
        <fullName evidence="3">Lipoprotein</fullName>
    </recommendedName>
</protein>
<evidence type="ECO:0008006" key="3">
    <source>
        <dbReference type="Google" id="ProtNLM"/>
    </source>
</evidence>
<dbReference type="EMBL" id="JBHRXN010000007">
    <property type="protein sequence ID" value="MFC3531100.1"/>
    <property type="molecule type" value="Genomic_DNA"/>
</dbReference>
<dbReference type="PROSITE" id="PS51257">
    <property type="entry name" value="PROKAR_LIPOPROTEIN"/>
    <property type="match status" value="1"/>
</dbReference>
<keyword evidence="2" id="KW-1185">Reference proteome</keyword>
<organism evidence="1 2">
    <name type="scientific">Vogesella facilis</name>
    <dbReference type="NCBI Taxonomy" id="1655232"/>
    <lineage>
        <taxon>Bacteria</taxon>
        <taxon>Pseudomonadati</taxon>
        <taxon>Pseudomonadota</taxon>
        <taxon>Betaproteobacteria</taxon>
        <taxon>Neisseriales</taxon>
        <taxon>Chromobacteriaceae</taxon>
        <taxon>Vogesella</taxon>
    </lineage>
</organism>
<name>A0ABV7REL8_9NEIS</name>
<sequence length="90" mass="10161">MKLWLTGLWLWLLTACDPMVVGESAKKKAGEKGRVGEKECRKLQPKYAIGSIEESAAGMRQARAWFSAWLLGWYGSRGSRPRLAAREYSK</sequence>
<gene>
    <name evidence="1" type="ORF">ACFOLG_02790</name>
</gene>
<accession>A0ABV7REL8</accession>
<evidence type="ECO:0000313" key="1">
    <source>
        <dbReference type="EMBL" id="MFC3531100.1"/>
    </source>
</evidence>
<comment type="caution">
    <text evidence="1">The sequence shown here is derived from an EMBL/GenBank/DDBJ whole genome shotgun (WGS) entry which is preliminary data.</text>
</comment>
<reference evidence="2" key="1">
    <citation type="journal article" date="2019" name="Int. J. Syst. Evol. Microbiol.">
        <title>The Global Catalogue of Microorganisms (GCM) 10K type strain sequencing project: providing services to taxonomists for standard genome sequencing and annotation.</title>
        <authorList>
            <consortium name="The Broad Institute Genomics Platform"/>
            <consortium name="The Broad Institute Genome Sequencing Center for Infectious Disease"/>
            <person name="Wu L."/>
            <person name="Ma J."/>
        </authorList>
    </citation>
    <scope>NUCLEOTIDE SEQUENCE [LARGE SCALE GENOMIC DNA]</scope>
    <source>
        <strain evidence="2">KCTC 42742</strain>
    </source>
</reference>
<evidence type="ECO:0000313" key="2">
    <source>
        <dbReference type="Proteomes" id="UP001595741"/>
    </source>
</evidence>
<dbReference type="Proteomes" id="UP001595741">
    <property type="component" value="Unassembled WGS sequence"/>
</dbReference>
<dbReference type="RefSeq" id="WP_386088135.1">
    <property type="nucleotide sequence ID" value="NZ_JBHRXN010000007.1"/>
</dbReference>